<protein>
    <submittedName>
        <fullName evidence="3">Aldo/keto reductase</fullName>
    </submittedName>
</protein>
<evidence type="ECO:0000259" key="2">
    <source>
        <dbReference type="Pfam" id="PF00248"/>
    </source>
</evidence>
<comment type="caution">
    <text evidence="3">The sequence shown here is derived from an EMBL/GenBank/DDBJ whole genome shotgun (WGS) entry which is preliminary data.</text>
</comment>
<dbReference type="InterPro" id="IPR006311">
    <property type="entry name" value="TAT_signal"/>
</dbReference>
<sequence>MSTKESNIRRREFLQVLGAAGVGSMVASVIRPATAEAAPMKVGSRPFGRTGIDVPILSLGTMFDTGANQLLLRQAVKWGVTYWDTAQYYNRWGSEYGIGKYLAKFPRDRKKIFLVSKSGNRGTGGLTAELEDSLNNLKTDYLDLFFLHAVSNATRELTLEIKTWAEKMKSQGKIRLFGFSTHSNMADSLSHAATLGWIDGIMTTYNYKVMTTDKMKRAVDACHKAGIGLTAMKTQASSSWSHKGEESATSEALEKRFLDKGMTKEQARLLAVWTDDRIAAVCSQMQTMTILKANTEAATNITALTARDRRFFEAEARATAPHYCAGCTAACKAVIAEDIPVGKIMRCLMYSRSYGDHFRARTEYLDIPESVRARLSTLDYGAAEQKCPQNMPIARLMAEAAEELS</sequence>
<reference evidence="3 4" key="1">
    <citation type="journal article" date="2013" name="Genome Announc.">
        <title>Draft Genome Sequence of Desulfotignum phosphitoxidans DSM 13687 Strain FiPS-3.</title>
        <authorList>
            <person name="Poehlein A."/>
            <person name="Daniel R."/>
            <person name="Simeonova D.D."/>
        </authorList>
    </citation>
    <scope>NUCLEOTIDE SEQUENCE [LARGE SCALE GENOMIC DNA]</scope>
    <source>
        <strain evidence="3 4">DSM 13687</strain>
    </source>
</reference>
<keyword evidence="1" id="KW-0479">Metal-binding</keyword>
<name>S0G2D4_9BACT</name>
<dbReference type="PROSITE" id="PS51318">
    <property type="entry name" value="TAT"/>
    <property type="match status" value="1"/>
</dbReference>
<dbReference type="Pfam" id="PF00248">
    <property type="entry name" value="Aldo_ket_red"/>
    <property type="match status" value="1"/>
</dbReference>
<dbReference type="GO" id="GO:0051536">
    <property type="term" value="F:iron-sulfur cluster binding"/>
    <property type="evidence" value="ECO:0007669"/>
    <property type="project" value="UniProtKB-KW"/>
</dbReference>
<dbReference type="PANTHER" id="PTHR43312">
    <property type="entry name" value="D-THREO-ALDOSE 1-DEHYDROGENASE"/>
    <property type="match status" value="1"/>
</dbReference>
<organism evidence="3 4">
    <name type="scientific">Desulfotignum phosphitoxidans DSM 13687</name>
    <dbReference type="NCBI Taxonomy" id="1286635"/>
    <lineage>
        <taxon>Bacteria</taxon>
        <taxon>Pseudomonadati</taxon>
        <taxon>Thermodesulfobacteriota</taxon>
        <taxon>Desulfobacteria</taxon>
        <taxon>Desulfobacterales</taxon>
        <taxon>Desulfobacteraceae</taxon>
        <taxon>Desulfotignum</taxon>
    </lineage>
</organism>
<keyword evidence="1" id="KW-0411">Iron-sulfur</keyword>
<dbReference type="RefSeq" id="WP_006964250.1">
    <property type="nucleotide sequence ID" value="NZ_APJX01000001.1"/>
</dbReference>
<dbReference type="AlphaFoldDB" id="S0G2D4"/>
<dbReference type="SUPFAM" id="SSF51430">
    <property type="entry name" value="NAD(P)-linked oxidoreductase"/>
    <property type="match status" value="1"/>
</dbReference>
<dbReference type="Gene3D" id="3.20.20.100">
    <property type="entry name" value="NADP-dependent oxidoreductase domain"/>
    <property type="match status" value="1"/>
</dbReference>
<dbReference type="OrthoDB" id="5523216at2"/>
<accession>S0G2D4</accession>
<dbReference type="PATRIC" id="fig|1286635.3.peg.673"/>
<evidence type="ECO:0000256" key="1">
    <source>
        <dbReference type="ARBA" id="ARBA00023014"/>
    </source>
</evidence>
<dbReference type="CDD" id="cd19105">
    <property type="entry name" value="AKR_unchar"/>
    <property type="match status" value="1"/>
</dbReference>
<keyword evidence="1" id="KW-0408">Iron</keyword>
<feature type="domain" description="NADP-dependent oxidoreductase" evidence="2">
    <location>
        <begin position="71"/>
        <end position="255"/>
    </location>
</feature>
<dbReference type="PANTHER" id="PTHR43312:SF1">
    <property type="entry name" value="NADP-DEPENDENT OXIDOREDUCTASE DOMAIN-CONTAINING PROTEIN"/>
    <property type="match status" value="1"/>
</dbReference>
<dbReference type="InterPro" id="IPR023210">
    <property type="entry name" value="NADP_OxRdtase_dom"/>
</dbReference>
<dbReference type="InterPro" id="IPR053135">
    <property type="entry name" value="AKR2_Oxidoreductase"/>
</dbReference>
<gene>
    <name evidence="3" type="ORF">Dpo_1c06490</name>
</gene>
<evidence type="ECO:0000313" key="4">
    <source>
        <dbReference type="Proteomes" id="UP000014216"/>
    </source>
</evidence>
<evidence type="ECO:0000313" key="3">
    <source>
        <dbReference type="EMBL" id="EMS81508.1"/>
    </source>
</evidence>
<proteinExistence type="predicted"/>
<dbReference type="Proteomes" id="UP000014216">
    <property type="component" value="Unassembled WGS sequence"/>
</dbReference>
<keyword evidence="4" id="KW-1185">Reference proteome</keyword>
<dbReference type="InterPro" id="IPR036812">
    <property type="entry name" value="NAD(P)_OxRdtase_dom_sf"/>
</dbReference>
<dbReference type="EMBL" id="APJX01000001">
    <property type="protein sequence ID" value="EMS81508.1"/>
    <property type="molecule type" value="Genomic_DNA"/>
</dbReference>